<feature type="compositionally biased region" description="Pro residues" evidence="1">
    <location>
        <begin position="415"/>
        <end position="426"/>
    </location>
</feature>
<dbReference type="AlphaFoldDB" id="A0AAJ0CGF6"/>
<feature type="compositionally biased region" description="Low complexity" evidence="1">
    <location>
        <begin position="437"/>
        <end position="471"/>
    </location>
</feature>
<feature type="compositionally biased region" description="Low complexity" evidence="1">
    <location>
        <begin position="548"/>
        <end position="567"/>
    </location>
</feature>
<sequence>MPSFGRLSKHSNRSQHALPEQLSTTGETSGVVQAQQHQHQQHQPQPQPQPQAGSGVGVGAGVSATAGATVMATSSHAAQANSSAEALPRPALSSSTAHSSSDHLETSADSRSPPQGQQQLQHQQLQQQQPPPLPPHLFNTQTGGVNLPLSLQTSGPGGSPSFDGHQSQTPIDFGPGVSRSQSQRYGRPLSSQRQQPQQQQQHQRQQQQQQQQHHQQQQQQQVYGIASGSFDDLPNAGAHHQQLPPPPQQPSVLAPAAQKRSTRKLIKGIFGSSRESHDSHNHQQQPPPQPTGHNPSGAYDNTAGLARRPSKRVSKPPNLKTSFSQATQLPIDRDWHTPGTYSQQPSPLHQGGEAERYSDYVHGSNVDSPIQDSRIFLSSNGIRQVSGEHLETSLYDEVYQPPDHPPPHQQLHNQQPPPPLQQPQPQPLQRQGTIRIQEQQAQYESQQPQQQQQAANFDSQSQQGRQQQPQQHFHYPSNSPQSPYQQAGEPRIVTSQLATSQQLQNPETVSQLSHDSPVTDSDPRSAFAHPQLHQAQGIHHGSTPPQDGSANSLSSQGASLQGQDQSAMPPPAPGGGPPSTRRGQEPEKGLRGQADTPSGPPPAYHRQGSMSLNAMSPAPPPGQGAMPNPGHREDREAQNIDVSPGVDQGRNSPQPSDRDPELEKQFKDLREPDLNPLPPFSLSLLSCYSTHTCQKPGPIAYF</sequence>
<accession>A0AAJ0CGF6</accession>
<gene>
    <name evidence="2" type="ORF">QQS21_012055</name>
</gene>
<evidence type="ECO:0000313" key="2">
    <source>
        <dbReference type="EMBL" id="KAK2590256.1"/>
    </source>
</evidence>
<feature type="compositionally biased region" description="Polar residues" evidence="1">
    <location>
        <begin position="319"/>
        <end position="328"/>
    </location>
</feature>
<feature type="compositionally biased region" description="Polar residues" evidence="1">
    <location>
        <begin position="476"/>
        <end position="485"/>
    </location>
</feature>
<protein>
    <submittedName>
        <fullName evidence="2">Uncharacterized protein</fullName>
    </submittedName>
</protein>
<comment type="caution">
    <text evidence="2">The sequence shown here is derived from an EMBL/GenBank/DDBJ whole genome shotgun (WGS) entry which is preliminary data.</text>
</comment>
<feature type="compositionally biased region" description="Low complexity" evidence="1">
    <location>
        <begin position="29"/>
        <end position="44"/>
    </location>
</feature>
<evidence type="ECO:0000256" key="1">
    <source>
        <dbReference type="SAM" id="MobiDB-lite"/>
    </source>
</evidence>
<feature type="region of interest" description="Disordered" evidence="1">
    <location>
        <begin position="1"/>
        <end position="61"/>
    </location>
</feature>
<feature type="region of interest" description="Disordered" evidence="1">
    <location>
        <begin position="73"/>
        <end position="371"/>
    </location>
</feature>
<keyword evidence="3" id="KW-1185">Reference proteome</keyword>
<dbReference type="EMBL" id="JASWJB010000462">
    <property type="protein sequence ID" value="KAK2590256.1"/>
    <property type="molecule type" value="Genomic_DNA"/>
</dbReference>
<feature type="compositionally biased region" description="Basic and acidic residues" evidence="1">
    <location>
        <begin position="656"/>
        <end position="673"/>
    </location>
</feature>
<organism evidence="2 3">
    <name type="scientific">Conoideocrella luteorostrata</name>
    <dbReference type="NCBI Taxonomy" id="1105319"/>
    <lineage>
        <taxon>Eukaryota</taxon>
        <taxon>Fungi</taxon>
        <taxon>Dikarya</taxon>
        <taxon>Ascomycota</taxon>
        <taxon>Pezizomycotina</taxon>
        <taxon>Sordariomycetes</taxon>
        <taxon>Hypocreomycetidae</taxon>
        <taxon>Hypocreales</taxon>
        <taxon>Clavicipitaceae</taxon>
        <taxon>Conoideocrella</taxon>
    </lineage>
</organism>
<name>A0AAJ0CGF6_9HYPO</name>
<evidence type="ECO:0000313" key="3">
    <source>
        <dbReference type="Proteomes" id="UP001251528"/>
    </source>
</evidence>
<proteinExistence type="predicted"/>
<feature type="compositionally biased region" description="Polar residues" evidence="1">
    <location>
        <begin position="73"/>
        <end position="84"/>
    </location>
</feature>
<feature type="compositionally biased region" description="Low complexity" evidence="1">
    <location>
        <begin position="113"/>
        <end position="128"/>
    </location>
</feature>
<feature type="compositionally biased region" description="Polar residues" evidence="1">
    <location>
        <begin position="138"/>
        <end position="154"/>
    </location>
</feature>
<feature type="compositionally biased region" description="Low complexity" evidence="1">
    <location>
        <begin position="192"/>
        <end position="221"/>
    </location>
</feature>
<feature type="compositionally biased region" description="Polar residues" evidence="1">
    <location>
        <begin position="493"/>
        <end position="519"/>
    </location>
</feature>
<dbReference type="Proteomes" id="UP001251528">
    <property type="component" value="Unassembled WGS sequence"/>
</dbReference>
<feature type="region of interest" description="Disordered" evidence="1">
    <location>
        <begin position="387"/>
        <end position="681"/>
    </location>
</feature>
<reference evidence="2" key="1">
    <citation type="submission" date="2023-06" db="EMBL/GenBank/DDBJ databases">
        <title>Conoideocrella luteorostrata (Hypocreales: Clavicipitaceae), a potential biocontrol fungus for elongate hemlock scale in United States Christmas tree production areas.</title>
        <authorList>
            <person name="Barrett H."/>
            <person name="Lovett B."/>
            <person name="Macias A.M."/>
            <person name="Stajich J.E."/>
            <person name="Kasson M.T."/>
        </authorList>
    </citation>
    <scope>NUCLEOTIDE SEQUENCE</scope>
    <source>
        <strain evidence="2">ARSEF 14590</strain>
    </source>
</reference>